<dbReference type="SUPFAM" id="SSF52540">
    <property type="entry name" value="P-loop containing nucleoside triphosphate hydrolases"/>
    <property type="match status" value="1"/>
</dbReference>
<evidence type="ECO:0000259" key="2">
    <source>
        <dbReference type="Pfam" id="PF13538"/>
    </source>
</evidence>
<proteinExistence type="predicted"/>
<reference evidence="3 4" key="1">
    <citation type="submission" date="2018-07" db="EMBL/GenBank/DDBJ databases">
        <title>Genetic characterization of Mycoplasma hyopneumoniae, M. hyorhinis and M. flocculare isolates through whole genome sequencing analysis: comparative analysis of sequence types and putative genes involved in virulence.</title>
        <authorList>
            <person name="Fourour S."/>
            <person name="Lucas P."/>
            <person name="Touzain F."/>
            <person name="Tocqueville V."/>
            <person name="Kempf I."/>
            <person name="Marois-Crehan C."/>
        </authorList>
    </citation>
    <scope>NUCLEOTIDE SEQUENCE [LARGE SCALE GENOMIC DNA]</scope>
    <source>
        <strain evidence="3 4">MHR389</strain>
    </source>
</reference>
<protein>
    <submittedName>
        <fullName evidence="3">DUF2075 domain-containing protein</fullName>
    </submittedName>
</protein>
<name>A0ABD6IE74_MESHY</name>
<accession>A0ABD6IE74</accession>
<dbReference type="InterPro" id="IPR027785">
    <property type="entry name" value="UvrD-like_helicase_C"/>
</dbReference>
<dbReference type="InterPro" id="IPR050534">
    <property type="entry name" value="Coronavir_polyprotein_1ab"/>
</dbReference>
<gene>
    <name evidence="3" type="ORF">DR101_03245</name>
</gene>
<dbReference type="AlphaFoldDB" id="A0ABD6IE74"/>
<organism evidence="3 4">
    <name type="scientific">Mesomycoplasma hyorhinis</name>
    <name type="common">Mycoplasma hyorhinis</name>
    <dbReference type="NCBI Taxonomy" id="2100"/>
    <lineage>
        <taxon>Bacteria</taxon>
        <taxon>Bacillati</taxon>
        <taxon>Mycoplasmatota</taxon>
        <taxon>Mycoplasmoidales</taxon>
        <taxon>Metamycoplasmataceae</taxon>
        <taxon>Mesomycoplasma</taxon>
    </lineage>
</organism>
<evidence type="ECO:0000313" key="3">
    <source>
        <dbReference type="EMBL" id="MXR43939.1"/>
    </source>
</evidence>
<dbReference type="CDD" id="cd18809">
    <property type="entry name" value="SF1_C_RecD"/>
    <property type="match status" value="1"/>
</dbReference>
<feature type="coiled-coil region" evidence="1">
    <location>
        <begin position="9"/>
        <end position="44"/>
    </location>
</feature>
<dbReference type="Pfam" id="PF13538">
    <property type="entry name" value="UvrD_C_2"/>
    <property type="match status" value="1"/>
</dbReference>
<sequence length="949" mass="113091">MSTKKNTLNQEIKEEIKVYEDEYIKEITRSNKKIEEHLNNLTKNSRKEIFIDIINYYRILVEKSILYIYVKSGEEKKQKITVSELRGNAKKYIKKTQYKFLDEAFSELSENPIHNIPSDDNSERIFFYHLQNITDLKVILEKNYKIQILQNLTKIEEYIISNTSKYYLKIKEKIDNPSYGILKEAEVFIKKIKPFFWNHKNEMYYEISFWPLENLNSKYHNKSNLIIAYTKINLKKGTTSKIKYKKIKIQLEHREIELYIITDWKISIQKNEVENFMKSVTKKEIFTNPLELNSINLYLSENKLNLLELVNLNDFNKLKSEINSKEETPFLDFLEDLKNKLKKNIEGSRVVRYLLCNFNKKSISSYMNEGFDKNITIGKYNGFDIKHKSKPFDNFPLTLNLPDTWTVNKDLKYILDEDEDYTADKFVAEIKKYSENNNIIFFDYKNTDYTFEEIKKLIQKYNEKLNKKGYHTYKDEEQIKFFDDKWLFINSYADYYIKIKNKINNFLNSSINEHYEPQAKQWLESNTEINFDKKQKHILNNIFKNSAIGVIYGSPGTGKTLILKYINRILKNDKKLILSLTNNSVNNLKIQIENDAGKNHFLTIHKFAKTEDNNYDILIVDECSMISNKDFYGILSKAKFKKLILVGDEKQIAPIRFGNWFNLILNDTHFEKITYELTNIKRTESDRLQNLWQETRRLANPDCDSSGYKKIYALLVKYEILATLEDLFLEEWIDTADQVILTWNYEGLFGINNINNYFQEKNTNEIYEFGFKKFKKGDPVLFSNVKNHSKIPKNTKGKILNIFYERDFIVFDIEINFIYLPDNGNNFENEIKILESHNYSTEKVVIRFNQQWEKNENCNFIFPFELSYAITIHKTQGLEYESVKIILPDILKKQIEFNVFYTAITRAKKELKIYCPANSDYKILSNLKFYEYQSDLEILSKYEETKSKL</sequence>
<dbReference type="EMBL" id="QQQW01000021">
    <property type="protein sequence ID" value="MXR43939.1"/>
    <property type="molecule type" value="Genomic_DNA"/>
</dbReference>
<feature type="domain" description="UvrD-like helicase C-terminal" evidence="2">
    <location>
        <begin position="867"/>
        <end position="911"/>
    </location>
</feature>
<dbReference type="PANTHER" id="PTHR43788">
    <property type="entry name" value="DNA2/NAM7 HELICASE FAMILY MEMBER"/>
    <property type="match status" value="1"/>
</dbReference>
<comment type="caution">
    <text evidence="3">The sequence shown here is derived from an EMBL/GenBank/DDBJ whole genome shotgun (WGS) entry which is preliminary data.</text>
</comment>
<dbReference type="Proteomes" id="UP001193384">
    <property type="component" value="Unassembled WGS sequence"/>
</dbReference>
<keyword evidence="1" id="KW-0175">Coiled coil</keyword>
<evidence type="ECO:0000256" key="1">
    <source>
        <dbReference type="SAM" id="Coils"/>
    </source>
</evidence>
<dbReference type="RefSeq" id="WP_160605986.1">
    <property type="nucleotide sequence ID" value="NZ_QQQW01000021.1"/>
</dbReference>
<dbReference type="Gene3D" id="3.40.50.300">
    <property type="entry name" value="P-loop containing nucleotide triphosphate hydrolases"/>
    <property type="match status" value="2"/>
</dbReference>
<dbReference type="Pfam" id="PF13604">
    <property type="entry name" value="AAA_30"/>
    <property type="match status" value="1"/>
</dbReference>
<dbReference type="InterPro" id="IPR027417">
    <property type="entry name" value="P-loop_NTPase"/>
</dbReference>
<evidence type="ECO:0000313" key="4">
    <source>
        <dbReference type="Proteomes" id="UP001193384"/>
    </source>
</evidence>